<evidence type="ECO:0000313" key="2">
    <source>
        <dbReference type="EMBL" id="MDC6641367.1"/>
    </source>
</evidence>
<dbReference type="AlphaFoldDB" id="A0A9X3YEU2"/>
<protein>
    <submittedName>
        <fullName evidence="2">Uncharacterized protein</fullName>
    </submittedName>
</protein>
<feature type="chain" id="PRO_5040809778" evidence="1">
    <location>
        <begin position="21"/>
        <end position="136"/>
    </location>
</feature>
<proteinExistence type="predicted"/>
<keyword evidence="1" id="KW-0732">Signal</keyword>
<dbReference type="EMBL" id="JAOURS010000052">
    <property type="protein sequence ID" value="MDC6641367.1"/>
    <property type="molecule type" value="Genomic_DNA"/>
</dbReference>
<evidence type="ECO:0000313" key="3">
    <source>
        <dbReference type="Proteomes" id="UP001149314"/>
    </source>
</evidence>
<gene>
    <name evidence="2" type="ORF">OEZ79_24495</name>
</gene>
<name>A0A9X3YEU2_9ENTR</name>
<comment type="caution">
    <text evidence="2">The sequence shown here is derived from an EMBL/GenBank/DDBJ whole genome shotgun (WGS) entry which is preliminary data.</text>
</comment>
<dbReference type="Proteomes" id="UP001149314">
    <property type="component" value="Unassembled WGS sequence"/>
</dbReference>
<organism evidence="2 3">
    <name type="scientific">Leclercia adecarboxylata</name>
    <dbReference type="NCBI Taxonomy" id="83655"/>
    <lineage>
        <taxon>Bacteria</taxon>
        <taxon>Pseudomonadati</taxon>
        <taxon>Pseudomonadota</taxon>
        <taxon>Gammaproteobacteria</taxon>
        <taxon>Enterobacterales</taxon>
        <taxon>Enterobacteriaceae</taxon>
        <taxon>Leclercia</taxon>
    </lineage>
</organism>
<feature type="signal peptide" evidence="1">
    <location>
        <begin position="1"/>
        <end position="20"/>
    </location>
</feature>
<evidence type="ECO:0000256" key="1">
    <source>
        <dbReference type="SAM" id="SignalP"/>
    </source>
</evidence>
<reference evidence="2" key="1">
    <citation type="journal article" date="2023" name="Genes Genomics">
        <title>Genomic insights of Leclercia adecarboxylata strains linked to an outbreak in public hospitals in Mexico.</title>
        <authorList>
            <person name="Barrios-Villa E."/>
            <person name="Pacheco-Flores B."/>
            <person name="Lozano-Zarain P."/>
            <person name="Del Campo-Ortega R."/>
            <person name="de Jesus Ascencio-Montiel I."/>
            <person name="Gonzalez-Leon M."/>
            <person name="Camorlinga-Ponce M."/>
            <person name="Gaytan Cervantes F.J."/>
            <person name="Gonzalez Torres C."/>
            <person name="Aguilar E."/>
            <person name="Gonzalez Ibarra J."/>
            <person name="Torres Lopez F.J."/>
            <person name="Rosas-Vargas H."/>
            <person name="Gonzalez-Bonilla C.R."/>
            <person name="Del Carmen Rocha-Gracia R."/>
        </authorList>
    </citation>
    <scope>NUCLEOTIDE SEQUENCE</scope>
    <source>
        <strain evidence="2">Lac40</strain>
    </source>
</reference>
<accession>A0A9X3YEU2</accession>
<sequence length="136" mass="14637">MKTHGLATFTLLLAALSVHAEELTPQQLFKNARIDCSDPSSVIQKGLLENDSAYKQAYTQAVVEIKNGTATYYAGSFDETELDGIVKLKMTLKGKGLAGGNKKYSLGIADGGKSVVFQDFSYGTEWMAADCKVSQS</sequence>
<dbReference type="RefSeq" id="WP_191153180.1">
    <property type="nucleotide sequence ID" value="NZ_CP060824.1"/>
</dbReference>